<evidence type="ECO:0000259" key="6">
    <source>
        <dbReference type="PROSITE" id="PS51471"/>
    </source>
</evidence>
<evidence type="ECO:0000313" key="7">
    <source>
        <dbReference type="EMBL" id="EOY06006.1"/>
    </source>
</evidence>
<accession>A0A061EMC4</accession>
<comment type="similarity">
    <text evidence="1 5">Belongs to the iron/ascorbate-dependent oxidoreductase family.</text>
</comment>
<dbReference type="AlphaFoldDB" id="A0A061EMC4"/>
<dbReference type="GO" id="GO:0051213">
    <property type="term" value="F:dioxygenase activity"/>
    <property type="evidence" value="ECO:0007669"/>
    <property type="project" value="UniProtKB-ARBA"/>
</dbReference>
<sequence length="314" mass="35741">MEILGNGKNESDCDRMKELKAFDDTKLGVQGLVDSGVMNFPKMFLRSANELAEELNHSRSHIRLPVIDLNGLLTDQRRKIVDQIQNGVRQFHEQDLDERKEFYSRGRARRVRFNSNHDLFQSNRADRRDTLSVSMLTSDHVDPNELPTSCRDAAIEFINQTAKVGDTLFELLSEACPEPELAMGVTKHTDNTFLTILAENQTSGLQVLHESQWVDVHPIAGSLVVNIGDLVQVVSNDKFKSNMHRVLPRRVPRISVICFFTGRADPPARLDGPIKELISEGNPSKYRELLVSEYVSRFFTRGLHEKPSLKDYRL</sequence>
<keyword evidence="4 5" id="KW-0408">Iron</keyword>
<reference evidence="7 8" key="1">
    <citation type="journal article" date="2013" name="Genome Biol.">
        <title>The genome sequence of the most widely cultivated cacao type and its use to identify candidate genes regulating pod color.</title>
        <authorList>
            <person name="Motamayor J.C."/>
            <person name="Mockaitis K."/>
            <person name="Schmutz J."/>
            <person name="Haiminen N."/>
            <person name="Iii D.L."/>
            <person name="Cornejo O."/>
            <person name="Findley S.D."/>
            <person name="Zheng P."/>
            <person name="Utro F."/>
            <person name="Royaert S."/>
            <person name="Saski C."/>
            <person name="Jenkins J."/>
            <person name="Podicheti R."/>
            <person name="Zhao M."/>
            <person name="Scheffler B.E."/>
            <person name="Stack J.C."/>
            <person name="Feltus F.A."/>
            <person name="Mustiga G.M."/>
            <person name="Amores F."/>
            <person name="Phillips W."/>
            <person name="Marelli J.P."/>
            <person name="May G.D."/>
            <person name="Shapiro H."/>
            <person name="Ma J."/>
            <person name="Bustamante C.D."/>
            <person name="Schnell R.J."/>
            <person name="Main D."/>
            <person name="Gilbert D."/>
            <person name="Parida L."/>
            <person name="Kuhn D.N."/>
        </authorList>
    </citation>
    <scope>NUCLEOTIDE SEQUENCE [LARGE SCALE GENOMIC DNA]</scope>
    <source>
        <strain evidence="8">cv. Matina 1-6</strain>
    </source>
</reference>
<dbReference type="Proteomes" id="UP000026915">
    <property type="component" value="Chromosome 4"/>
</dbReference>
<evidence type="ECO:0000256" key="5">
    <source>
        <dbReference type="RuleBase" id="RU003682"/>
    </source>
</evidence>
<dbReference type="InterPro" id="IPR005123">
    <property type="entry name" value="Oxoglu/Fe-dep_dioxygenase_dom"/>
</dbReference>
<evidence type="ECO:0000256" key="3">
    <source>
        <dbReference type="ARBA" id="ARBA00023002"/>
    </source>
</evidence>
<keyword evidence="3 5" id="KW-0560">Oxidoreductase</keyword>
<name>A0A061EMC4_THECC</name>
<dbReference type="PANTHER" id="PTHR10209">
    <property type="entry name" value="OXIDOREDUCTASE, 2OG-FE II OXYGENASE FAMILY PROTEIN"/>
    <property type="match status" value="1"/>
</dbReference>
<dbReference type="Gene3D" id="2.60.120.330">
    <property type="entry name" value="B-lactam Antibiotic, Isopenicillin N Synthase, Chain"/>
    <property type="match status" value="2"/>
</dbReference>
<dbReference type="GO" id="GO:0046872">
    <property type="term" value="F:metal ion binding"/>
    <property type="evidence" value="ECO:0007669"/>
    <property type="project" value="UniProtKB-KW"/>
</dbReference>
<dbReference type="PANTHER" id="PTHR10209:SF739">
    <property type="entry name" value="FE2OG DIOXYGENASE DOMAIN-CONTAINING PROTEIN"/>
    <property type="match status" value="1"/>
</dbReference>
<dbReference type="EMBL" id="CM001882">
    <property type="protein sequence ID" value="EOY06006.1"/>
    <property type="molecule type" value="Genomic_DNA"/>
</dbReference>
<protein>
    <submittedName>
        <fullName evidence="7">2-oxoglutarate (2OG) and Fe(II)-dependent oxygenase superfamily protein, putative</fullName>
    </submittedName>
</protein>
<dbReference type="PROSITE" id="PS51471">
    <property type="entry name" value="FE2OG_OXY"/>
    <property type="match status" value="1"/>
</dbReference>
<dbReference type="InterPro" id="IPR044861">
    <property type="entry name" value="IPNS-like_FE2OG_OXY"/>
</dbReference>
<dbReference type="HOGENOM" id="CLU_010119_0_0_1"/>
<dbReference type="SUPFAM" id="SSF51197">
    <property type="entry name" value="Clavaminate synthase-like"/>
    <property type="match status" value="1"/>
</dbReference>
<keyword evidence="8" id="KW-1185">Reference proteome</keyword>
<proteinExistence type="inferred from homology"/>
<dbReference type="eggNOG" id="KOG0143">
    <property type="taxonomic scope" value="Eukaryota"/>
</dbReference>
<gene>
    <name evidence="7" type="ORF">TCM_020862</name>
</gene>
<dbReference type="InterPro" id="IPR027443">
    <property type="entry name" value="IPNS-like_sf"/>
</dbReference>
<evidence type="ECO:0000313" key="8">
    <source>
        <dbReference type="Proteomes" id="UP000026915"/>
    </source>
</evidence>
<keyword evidence="2 5" id="KW-0479">Metal-binding</keyword>
<dbReference type="Gramene" id="EOY06006">
    <property type="protein sequence ID" value="EOY06006"/>
    <property type="gene ID" value="TCM_020862"/>
</dbReference>
<dbReference type="OMA" id="IASEEWG"/>
<evidence type="ECO:0000256" key="1">
    <source>
        <dbReference type="ARBA" id="ARBA00008056"/>
    </source>
</evidence>
<evidence type="ECO:0000256" key="2">
    <source>
        <dbReference type="ARBA" id="ARBA00022723"/>
    </source>
</evidence>
<dbReference type="Pfam" id="PF03171">
    <property type="entry name" value="2OG-FeII_Oxy"/>
    <property type="match status" value="1"/>
</dbReference>
<dbReference type="InParanoid" id="A0A061EMC4"/>
<evidence type="ECO:0000256" key="4">
    <source>
        <dbReference type="ARBA" id="ARBA00023004"/>
    </source>
</evidence>
<organism evidence="7 8">
    <name type="scientific">Theobroma cacao</name>
    <name type="common">Cacao</name>
    <name type="synonym">Cocoa</name>
    <dbReference type="NCBI Taxonomy" id="3641"/>
    <lineage>
        <taxon>Eukaryota</taxon>
        <taxon>Viridiplantae</taxon>
        <taxon>Streptophyta</taxon>
        <taxon>Embryophyta</taxon>
        <taxon>Tracheophyta</taxon>
        <taxon>Spermatophyta</taxon>
        <taxon>Magnoliopsida</taxon>
        <taxon>eudicotyledons</taxon>
        <taxon>Gunneridae</taxon>
        <taxon>Pentapetalae</taxon>
        <taxon>rosids</taxon>
        <taxon>malvids</taxon>
        <taxon>Malvales</taxon>
        <taxon>Malvaceae</taxon>
        <taxon>Byttnerioideae</taxon>
        <taxon>Theobroma</taxon>
    </lineage>
</organism>
<feature type="domain" description="Fe2OG dioxygenase" evidence="6">
    <location>
        <begin position="146"/>
        <end position="263"/>
    </location>
</feature>